<evidence type="ECO:0000256" key="1">
    <source>
        <dbReference type="ARBA" id="ARBA00023015"/>
    </source>
</evidence>
<dbReference type="PANTHER" id="PTHR30055:SF151">
    <property type="entry name" value="TRANSCRIPTIONAL REGULATORY PROTEIN"/>
    <property type="match status" value="1"/>
</dbReference>
<dbReference type="InterPro" id="IPR001647">
    <property type="entry name" value="HTH_TetR"/>
</dbReference>
<evidence type="ECO:0000256" key="4">
    <source>
        <dbReference type="PROSITE-ProRule" id="PRU00335"/>
    </source>
</evidence>
<evidence type="ECO:0000313" key="7">
    <source>
        <dbReference type="Proteomes" id="UP000410984"/>
    </source>
</evidence>
<dbReference type="Gene3D" id="1.10.357.10">
    <property type="entry name" value="Tetracycline Repressor, domain 2"/>
    <property type="match status" value="1"/>
</dbReference>
<dbReference type="Pfam" id="PF17935">
    <property type="entry name" value="TetR_C_27"/>
    <property type="match status" value="1"/>
</dbReference>
<evidence type="ECO:0000256" key="3">
    <source>
        <dbReference type="ARBA" id="ARBA00023163"/>
    </source>
</evidence>
<keyword evidence="7" id="KW-1185">Reference proteome</keyword>
<dbReference type="AlphaFoldDB" id="A0A509ECC4"/>
<dbReference type="SUPFAM" id="SSF46689">
    <property type="entry name" value="Homeodomain-like"/>
    <property type="match status" value="1"/>
</dbReference>
<proteinExistence type="predicted"/>
<dbReference type="PANTHER" id="PTHR30055">
    <property type="entry name" value="HTH-TYPE TRANSCRIPTIONAL REGULATOR RUTR"/>
    <property type="match status" value="1"/>
</dbReference>
<dbReference type="Pfam" id="PF00440">
    <property type="entry name" value="TetR_N"/>
    <property type="match status" value="1"/>
</dbReference>
<reference evidence="6 7" key="1">
    <citation type="submission" date="2019-06" db="EMBL/GenBank/DDBJ databases">
        <authorList>
            <person name="Rodrigo-Torres L."/>
            <person name="Arahal R. D."/>
            <person name="Lucena T."/>
        </authorList>
    </citation>
    <scope>NUCLEOTIDE SEQUENCE [LARGE SCALE GENOMIC DNA]</scope>
    <source>
        <strain evidence="6 7">SB0023/3</strain>
    </source>
</reference>
<dbReference type="OrthoDB" id="9802498at2"/>
<keyword evidence="1" id="KW-0805">Transcription regulation</keyword>
<dbReference type="Proteomes" id="UP000410984">
    <property type="component" value="Unassembled WGS sequence"/>
</dbReference>
<dbReference type="RefSeq" id="WP_142583292.1">
    <property type="nucleotide sequence ID" value="NZ_CABFPH010000031.1"/>
</dbReference>
<feature type="domain" description="HTH tetR-type" evidence="5">
    <location>
        <begin position="18"/>
        <end position="78"/>
    </location>
</feature>
<dbReference type="SUPFAM" id="SSF48498">
    <property type="entry name" value="Tetracyclin repressor-like, C-terminal domain"/>
    <property type="match status" value="1"/>
</dbReference>
<evidence type="ECO:0000313" key="6">
    <source>
        <dbReference type="EMBL" id="VUD71926.1"/>
    </source>
</evidence>
<gene>
    <name evidence="6" type="primary">slmA_3</name>
    <name evidence="6" type="ORF">MET9862_02518</name>
</gene>
<keyword evidence="2 4" id="KW-0238">DNA-binding</keyword>
<name>A0A509ECC4_9HYPH</name>
<dbReference type="InterPro" id="IPR036271">
    <property type="entry name" value="Tet_transcr_reg_TetR-rel_C_sf"/>
</dbReference>
<dbReference type="InterPro" id="IPR041478">
    <property type="entry name" value="TetR_C_27"/>
</dbReference>
<dbReference type="GO" id="GO:0003700">
    <property type="term" value="F:DNA-binding transcription factor activity"/>
    <property type="evidence" value="ECO:0007669"/>
    <property type="project" value="TreeGrafter"/>
</dbReference>
<protein>
    <submittedName>
        <fullName evidence="6">Nucleoid occlusion factor SlmA</fullName>
    </submittedName>
</protein>
<keyword evidence="3" id="KW-0804">Transcription</keyword>
<organism evidence="6 7">
    <name type="scientific">Methylobacterium symbioticum</name>
    <dbReference type="NCBI Taxonomy" id="2584084"/>
    <lineage>
        <taxon>Bacteria</taxon>
        <taxon>Pseudomonadati</taxon>
        <taxon>Pseudomonadota</taxon>
        <taxon>Alphaproteobacteria</taxon>
        <taxon>Hyphomicrobiales</taxon>
        <taxon>Methylobacteriaceae</taxon>
        <taxon>Methylobacterium</taxon>
    </lineage>
</organism>
<dbReference type="InterPro" id="IPR009057">
    <property type="entry name" value="Homeodomain-like_sf"/>
</dbReference>
<evidence type="ECO:0000259" key="5">
    <source>
        <dbReference type="PROSITE" id="PS50977"/>
    </source>
</evidence>
<feature type="DNA-binding region" description="H-T-H motif" evidence="4">
    <location>
        <begin position="41"/>
        <end position="60"/>
    </location>
</feature>
<sequence>MSSAYPTAIPDPAEESAPTTRCRILAVAERSFREIGYQKTTVADIAKTLKMSPANVYRFFESKKAINEAVVERVTGEIEALIAGIADAPGRTAEARLREAVAALHRDTTGRWAGYPRIHEMIEAAMGESWEVCRQHVDRIGAVFERIVRDGVRTGEFEAADPAVAARCIQAAITRHTHPLLVSQTHPELEPSLVELVDFLLRSLRPAREPARG</sequence>
<dbReference type="GO" id="GO:0000976">
    <property type="term" value="F:transcription cis-regulatory region binding"/>
    <property type="evidence" value="ECO:0007669"/>
    <property type="project" value="TreeGrafter"/>
</dbReference>
<accession>A0A509ECC4</accession>
<evidence type="ECO:0000256" key="2">
    <source>
        <dbReference type="ARBA" id="ARBA00023125"/>
    </source>
</evidence>
<dbReference type="PROSITE" id="PS50977">
    <property type="entry name" value="HTH_TETR_2"/>
    <property type="match status" value="1"/>
</dbReference>
<dbReference type="InterPro" id="IPR050109">
    <property type="entry name" value="HTH-type_TetR-like_transc_reg"/>
</dbReference>
<dbReference type="EMBL" id="CABFPH010000031">
    <property type="protein sequence ID" value="VUD71926.1"/>
    <property type="molecule type" value="Genomic_DNA"/>
</dbReference>